<dbReference type="KEGG" id="aarc:G127AT_00435"/>
<dbReference type="PANTHER" id="PTHR43798:SF33">
    <property type="entry name" value="HYDROLASE, PUTATIVE (AFU_ORTHOLOGUE AFUA_2G14860)-RELATED"/>
    <property type="match status" value="1"/>
</dbReference>
<dbReference type="GO" id="GO:0016020">
    <property type="term" value="C:membrane"/>
    <property type="evidence" value="ECO:0007669"/>
    <property type="project" value="TreeGrafter"/>
</dbReference>
<dbReference type="Pfam" id="PF12697">
    <property type="entry name" value="Abhydrolase_6"/>
    <property type="match status" value="1"/>
</dbReference>
<gene>
    <name evidence="2" type="ORF">G127AT_00435</name>
</gene>
<keyword evidence="3" id="KW-1185">Reference proteome</keyword>
<evidence type="ECO:0000313" key="3">
    <source>
        <dbReference type="Proteomes" id="UP000671914"/>
    </source>
</evidence>
<dbReference type="PANTHER" id="PTHR43798">
    <property type="entry name" value="MONOACYLGLYCEROL LIPASE"/>
    <property type="match status" value="1"/>
</dbReference>
<dbReference type="RefSeq" id="WP_210898731.1">
    <property type="nucleotide sequence ID" value="NZ_CP071696.1"/>
</dbReference>
<organism evidence="2 3">
    <name type="scientific">Agromyces archimandritae</name>
    <dbReference type="NCBI Taxonomy" id="2781962"/>
    <lineage>
        <taxon>Bacteria</taxon>
        <taxon>Bacillati</taxon>
        <taxon>Actinomycetota</taxon>
        <taxon>Actinomycetes</taxon>
        <taxon>Micrococcales</taxon>
        <taxon>Microbacteriaceae</taxon>
        <taxon>Agromyces</taxon>
    </lineage>
</organism>
<dbReference type="InterPro" id="IPR029058">
    <property type="entry name" value="AB_hydrolase_fold"/>
</dbReference>
<feature type="domain" description="AB hydrolase-1" evidence="1">
    <location>
        <begin position="14"/>
        <end position="229"/>
    </location>
</feature>
<proteinExistence type="predicted"/>
<evidence type="ECO:0000313" key="2">
    <source>
        <dbReference type="EMBL" id="QTX04780.1"/>
    </source>
</evidence>
<evidence type="ECO:0000259" key="1">
    <source>
        <dbReference type="Pfam" id="PF12697"/>
    </source>
</evidence>
<dbReference type="AlphaFoldDB" id="A0A975FMD5"/>
<protein>
    <submittedName>
        <fullName evidence="2">Alpha/beta fold hydrolase</fullName>
    </submittedName>
</protein>
<dbReference type="Gene3D" id="3.40.50.1820">
    <property type="entry name" value="alpha/beta hydrolase"/>
    <property type="match status" value="1"/>
</dbReference>
<sequence>MLHIEQTGDGPETVVLLHGMMGSAEGWWRVASLLAERGCRVLALDLPGHGRSGPDHGLTVERAADAVARTLEAASAMRPAVAMGHSFGGTVLAAAAGRIEPGLAVFVDPPFTIEGGEDREPALAEYASGSAARTVEGLRVSRPHYGERDLVAEATAAERFDPATAAALAAGPGGTWLPAPGAIVLRADPSAFVDDEQAAALVRRGVEVRSIPGAAHSVWYSHFDGFVAALPEVFAPASARA</sequence>
<dbReference type="PRINTS" id="PR00111">
    <property type="entry name" value="ABHYDROLASE"/>
</dbReference>
<dbReference type="EMBL" id="CP071696">
    <property type="protein sequence ID" value="QTX04780.1"/>
    <property type="molecule type" value="Genomic_DNA"/>
</dbReference>
<dbReference type="InterPro" id="IPR000073">
    <property type="entry name" value="AB_hydrolase_1"/>
</dbReference>
<keyword evidence="2" id="KW-0378">Hydrolase</keyword>
<dbReference type="SUPFAM" id="SSF53474">
    <property type="entry name" value="alpha/beta-Hydrolases"/>
    <property type="match status" value="1"/>
</dbReference>
<accession>A0A975FMD5</accession>
<dbReference type="GO" id="GO:0016787">
    <property type="term" value="F:hydrolase activity"/>
    <property type="evidence" value="ECO:0007669"/>
    <property type="project" value="UniProtKB-KW"/>
</dbReference>
<dbReference type="Proteomes" id="UP000671914">
    <property type="component" value="Chromosome"/>
</dbReference>
<dbReference type="InterPro" id="IPR050266">
    <property type="entry name" value="AB_hydrolase_sf"/>
</dbReference>
<reference evidence="2" key="1">
    <citation type="submission" date="2021-03" db="EMBL/GenBank/DDBJ databases">
        <title>Agromyces archimandritus sp. nov., isolated from the cockroach Archimandrita tessellata.</title>
        <authorList>
            <person name="Guzman J."/>
            <person name="Ortuzar M."/>
            <person name="Poehlein A."/>
            <person name="Daniel R."/>
            <person name="Trujillo M."/>
            <person name="Vilcinskas A."/>
        </authorList>
    </citation>
    <scope>NUCLEOTIDE SEQUENCE</scope>
    <source>
        <strain evidence="2">G127AT</strain>
    </source>
</reference>
<name>A0A975FMD5_9MICO</name>